<evidence type="ECO:0000313" key="1">
    <source>
        <dbReference type="EMBL" id="PON30137.1"/>
    </source>
</evidence>
<evidence type="ECO:0000313" key="2">
    <source>
        <dbReference type="Proteomes" id="UP000054821"/>
    </source>
</evidence>
<keyword evidence="2" id="KW-1185">Reference proteome</keyword>
<gene>
    <name evidence="1" type="ORF">TGAM01_v200577</name>
</gene>
<reference evidence="1 2" key="1">
    <citation type="journal article" date="2016" name="Genome Announc.">
        <title>Draft Whole-Genome Sequence of Trichoderma gamsii T6085, a Promising Biocontrol Agent of Fusarium Head Blight on Wheat.</title>
        <authorList>
            <person name="Baroncelli R."/>
            <person name="Zapparata A."/>
            <person name="Piaggeschi G."/>
            <person name="Sarrocco S."/>
            <person name="Vannacci G."/>
        </authorList>
    </citation>
    <scope>NUCLEOTIDE SEQUENCE [LARGE SCALE GENOMIC DNA]</scope>
    <source>
        <strain evidence="1 2">T6085</strain>
    </source>
</reference>
<dbReference type="GeneID" id="29988269"/>
<sequence>MIAPHDPLKSGEAQNAGWEAGKGGLIGAAKWGVGAAIVGALAHLRSPLYRRMTVQFKVYVQISAMTLGGMIAADQRLRDYEAEMRAQRRWLKEKAKWDSYFARKAPQGHVS</sequence>
<evidence type="ECO:0008006" key="3">
    <source>
        <dbReference type="Google" id="ProtNLM"/>
    </source>
</evidence>
<dbReference type="InterPro" id="IPR038882">
    <property type="entry name" value="Rcf3"/>
</dbReference>
<dbReference type="PANTHER" id="PTHR39153:SF1">
    <property type="entry name" value="AGR244WP"/>
    <property type="match status" value="1"/>
</dbReference>
<name>A0A2P5A0R9_9HYPO</name>
<dbReference type="EMBL" id="JPDN02000002">
    <property type="protein sequence ID" value="PON30137.1"/>
    <property type="molecule type" value="Genomic_DNA"/>
</dbReference>
<accession>A0A2P5A0R9</accession>
<organism evidence="1 2">
    <name type="scientific">Trichoderma gamsii</name>
    <dbReference type="NCBI Taxonomy" id="398673"/>
    <lineage>
        <taxon>Eukaryota</taxon>
        <taxon>Fungi</taxon>
        <taxon>Dikarya</taxon>
        <taxon>Ascomycota</taxon>
        <taxon>Pezizomycotina</taxon>
        <taxon>Sordariomycetes</taxon>
        <taxon>Hypocreomycetidae</taxon>
        <taxon>Hypocreales</taxon>
        <taxon>Hypocreaceae</taxon>
        <taxon>Trichoderma</taxon>
    </lineage>
</organism>
<comment type="caution">
    <text evidence="1">The sequence shown here is derived from an EMBL/GenBank/DDBJ whole genome shotgun (WGS) entry which is preliminary data.</text>
</comment>
<dbReference type="PANTHER" id="PTHR39153">
    <property type="entry name" value="AGR244WP"/>
    <property type="match status" value="1"/>
</dbReference>
<dbReference type="AlphaFoldDB" id="A0A2P5A0R9"/>
<protein>
    <recommendedName>
        <fullName evidence="3">HIG1 domain-containing protein</fullName>
    </recommendedName>
</protein>
<proteinExistence type="predicted"/>
<dbReference type="RefSeq" id="XP_024406594.1">
    <property type="nucleotide sequence ID" value="XM_024548583.1"/>
</dbReference>
<dbReference type="Proteomes" id="UP000054821">
    <property type="component" value="Unassembled WGS sequence"/>
</dbReference>